<reference evidence="1" key="1">
    <citation type="submission" date="2020-02" db="EMBL/GenBank/DDBJ databases">
        <authorList>
            <person name="Meier V. D."/>
        </authorList>
    </citation>
    <scope>NUCLEOTIDE SEQUENCE</scope>
    <source>
        <strain evidence="1">AVDCRST_MAG48</strain>
    </source>
</reference>
<sequence>MPPLVPRRMTHDHDGELVVFLIGMRFNRPWRPDQWLPVFAAMPKMLAELSRDPDSGLLGHRLLLGAGGPTVVQYWSSTEKLYAYASRPDAEHRPAWSAFNRRARAVAGAVGIWHETYVVDRAESVYVGTPTMGLAAATASVPVGCRGEGAAERLRNRTGDAAAA</sequence>
<evidence type="ECO:0000313" key="1">
    <source>
        <dbReference type="EMBL" id="CAA9299836.1"/>
    </source>
</evidence>
<accession>A0A6J4K9M6</accession>
<evidence type="ECO:0008006" key="2">
    <source>
        <dbReference type="Google" id="ProtNLM"/>
    </source>
</evidence>
<name>A0A6J4K9M6_9ACTN</name>
<protein>
    <recommendedName>
        <fullName evidence="2">DUF4188 domain-containing protein</fullName>
    </recommendedName>
</protein>
<organism evidence="1">
    <name type="scientific">uncultured Friedmanniella sp</name>
    <dbReference type="NCBI Taxonomy" id="335381"/>
    <lineage>
        <taxon>Bacteria</taxon>
        <taxon>Bacillati</taxon>
        <taxon>Actinomycetota</taxon>
        <taxon>Actinomycetes</taxon>
        <taxon>Propionibacteriales</taxon>
        <taxon>Nocardioidaceae</taxon>
        <taxon>Friedmanniella</taxon>
        <taxon>environmental samples</taxon>
    </lineage>
</organism>
<dbReference type="Pfam" id="PF13826">
    <property type="entry name" value="Monooxy_af470-like"/>
    <property type="match status" value="1"/>
</dbReference>
<dbReference type="InterPro" id="IPR025444">
    <property type="entry name" value="Monooxy_af470"/>
</dbReference>
<dbReference type="AlphaFoldDB" id="A0A6J4K9M6"/>
<gene>
    <name evidence="1" type="ORF">AVDCRST_MAG48-1228</name>
</gene>
<dbReference type="EMBL" id="CADCTS010000178">
    <property type="protein sequence ID" value="CAA9299836.1"/>
    <property type="molecule type" value="Genomic_DNA"/>
</dbReference>
<proteinExistence type="predicted"/>